<comment type="caution">
    <text evidence="1">The sequence shown here is derived from an EMBL/GenBank/DDBJ whole genome shotgun (WGS) entry which is preliminary data.</text>
</comment>
<name>A0A645APK7_9ZZZZ</name>
<dbReference type="AlphaFoldDB" id="A0A645APK7"/>
<dbReference type="EMBL" id="VSSQ01014718">
    <property type="protein sequence ID" value="MPM54251.1"/>
    <property type="molecule type" value="Genomic_DNA"/>
</dbReference>
<accession>A0A645APK7</accession>
<sequence length="226" mass="26227">MGDIDNRNPAVAQFFERAHEILRFLSIQAGSRLVQQNDLGVFGERAQNFDHLLDGETQVPHFRFRVDLHVEAGGRLLYFFDQLLFRDQSMLAFPVGKDVFVYGKVFENRKLLMDDRNPRRLRRKRMERLDRFAVDQNRAAVRRVFAGEHLDERGFARAVFAEQGMDFAAADIEADVLERMHRSKALGNAAHFQNIVVLLHGKNSLHKNMAAPEAKLRGQPFWRMTY</sequence>
<reference evidence="1" key="1">
    <citation type="submission" date="2019-08" db="EMBL/GenBank/DDBJ databases">
        <authorList>
            <person name="Kucharzyk K."/>
            <person name="Murdoch R.W."/>
            <person name="Higgins S."/>
            <person name="Loffler F."/>
        </authorList>
    </citation>
    <scope>NUCLEOTIDE SEQUENCE</scope>
</reference>
<gene>
    <name evidence="1" type="ORF">SDC9_101026</name>
</gene>
<organism evidence="1">
    <name type="scientific">bioreactor metagenome</name>
    <dbReference type="NCBI Taxonomy" id="1076179"/>
    <lineage>
        <taxon>unclassified sequences</taxon>
        <taxon>metagenomes</taxon>
        <taxon>ecological metagenomes</taxon>
    </lineage>
</organism>
<dbReference type="AntiFam" id="ANF00095">
    <property type="entry name" value="Shadow ORF (opposite ABC transporters)"/>
</dbReference>
<evidence type="ECO:0000313" key="1">
    <source>
        <dbReference type="EMBL" id="MPM54251.1"/>
    </source>
</evidence>
<proteinExistence type="predicted"/>
<protein>
    <submittedName>
        <fullName evidence="1">Uncharacterized protein</fullName>
    </submittedName>
</protein>